<sequence length="226" mass="22936">MEVSKLMVIRRAPGSLGGEVFGAEVPSLQKGRLLPLRTPGPAAKAVSAAAPRGTGLALPLTPSGPAAPVPARAPRPRSTERPEPIARATELLSSLPPPESPAGPSGCPDKGYRGAQRPTPGRACLPPSPAHRQPPVARKNPRCLSSTPSLPWGGRSGRAQRVAAKRPRHARAEEGAAAATMSARPSQKRGAQRTKRSGGAGGAGAQADPADPRGISGARSPGNPAP</sequence>
<gene>
    <name evidence="3" type="primary">LOC116564595</name>
</gene>
<organism evidence="2 3">
    <name type="scientific">Sapajus apella</name>
    <name type="common">Brown-capped capuchin</name>
    <name type="synonym">Cebus apella</name>
    <dbReference type="NCBI Taxonomy" id="9515"/>
    <lineage>
        <taxon>Eukaryota</taxon>
        <taxon>Metazoa</taxon>
        <taxon>Chordata</taxon>
        <taxon>Craniata</taxon>
        <taxon>Vertebrata</taxon>
        <taxon>Euteleostomi</taxon>
        <taxon>Mammalia</taxon>
        <taxon>Eutheria</taxon>
        <taxon>Euarchontoglires</taxon>
        <taxon>Primates</taxon>
        <taxon>Haplorrhini</taxon>
        <taxon>Platyrrhini</taxon>
        <taxon>Cebidae</taxon>
        <taxon>Cebinae</taxon>
        <taxon>Sapajus</taxon>
    </lineage>
</organism>
<keyword evidence="2" id="KW-1185">Reference proteome</keyword>
<dbReference type="Proteomes" id="UP000504640">
    <property type="component" value="Unplaced"/>
</dbReference>
<name>A0A6J3JG12_SAPAP</name>
<protein>
    <submittedName>
        <fullName evidence="3">Uncharacterized protein LOC116564595</fullName>
    </submittedName>
</protein>
<evidence type="ECO:0000313" key="2">
    <source>
        <dbReference type="Proteomes" id="UP000504640"/>
    </source>
</evidence>
<feature type="compositionally biased region" description="Basic residues" evidence="1">
    <location>
        <begin position="186"/>
        <end position="196"/>
    </location>
</feature>
<proteinExistence type="predicted"/>
<feature type="region of interest" description="Disordered" evidence="1">
    <location>
        <begin position="39"/>
        <end position="226"/>
    </location>
</feature>
<dbReference type="GeneID" id="116564595"/>
<evidence type="ECO:0000256" key="1">
    <source>
        <dbReference type="SAM" id="MobiDB-lite"/>
    </source>
</evidence>
<dbReference type="AlphaFoldDB" id="A0A6J3JG12"/>
<evidence type="ECO:0000313" key="3">
    <source>
        <dbReference type="RefSeq" id="XP_032153767.1"/>
    </source>
</evidence>
<accession>A0A6J3JG12</accession>
<feature type="compositionally biased region" description="Low complexity" evidence="1">
    <location>
        <begin position="175"/>
        <end position="184"/>
    </location>
</feature>
<dbReference type="RefSeq" id="XP_032153767.1">
    <property type="nucleotide sequence ID" value="XM_032297876.1"/>
</dbReference>
<reference evidence="3" key="1">
    <citation type="submission" date="2025-08" db="UniProtKB">
        <authorList>
            <consortium name="RefSeq"/>
        </authorList>
    </citation>
    <scope>IDENTIFICATION</scope>
    <source>
        <tissue evidence="3">Blood</tissue>
    </source>
</reference>